<dbReference type="AlphaFoldDB" id="A0A366EP08"/>
<dbReference type="Proteomes" id="UP000253529">
    <property type="component" value="Unassembled WGS sequence"/>
</dbReference>
<feature type="transmembrane region" description="Helical" evidence="1">
    <location>
        <begin position="117"/>
        <end position="137"/>
    </location>
</feature>
<feature type="transmembrane region" description="Helical" evidence="1">
    <location>
        <begin position="188"/>
        <end position="206"/>
    </location>
</feature>
<feature type="transmembrane region" description="Helical" evidence="1">
    <location>
        <begin position="284"/>
        <end position="304"/>
    </location>
</feature>
<organism evidence="2 3">
    <name type="scientific">Roseiarcus fermentans</name>
    <dbReference type="NCBI Taxonomy" id="1473586"/>
    <lineage>
        <taxon>Bacteria</taxon>
        <taxon>Pseudomonadati</taxon>
        <taxon>Pseudomonadota</taxon>
        <taxon>Alphaproteobacteria</taxon>
        <taxon>Hyphomicrobiales</taxon>
        <taxon>Roseiarcaceae</taxon>
        <taxon>Roseiarcus</taxon>
    </lineage>
</organism>
<proteinExistence type="predicted"/>
<gene>
    <name evidence="2" type="ORF">DFR50_14025</name>
</gene>
<feature type="transmembrane region" description="Helical" evidence="1">
    <location>
        <begin position="149"/>
        <end position="168"/>
    </location>
</feature>
<feature type="transmembrane region" description="Helical" evidence="1">
    <location>
        <begin position="21"/>
        <end position="38"/>
    </location>
</feature>
<reference evidence="2 3" key="1">
    <citation type="submission" date="2018-06" db="EMBL/GenBank/DDBJ databases">
        <title>Genomic Encyclopedia of Type Strains, Phase IV (KMG-IV): sequencing the most valuable type-strain genomes for metagenomic binning, comparative biology and taxonomic classification.</title>
        <authorList>
            <person name="Goeker M."/>
        </authorList>
    </citation>
    <scope>NUCLEOTIDE SEQUENCE [LARGE SCALE GENOMIC DNA]</scope>
    <source>
        <strain evidence="2 3">DSM 24875</strain>
    </source>
</reference>
<comment type="caution">
    <text evidence="2">The sequence shown here is derived from an EMBL/GenBank/DDBJ whole genome shotgun (WGS) entry which is preliminary data.</text>
</comment>
<evidence type="ECO:0000256" key="1">
    <source>
        <dbReference type="SAM" id="Phobius"/>
    </source>
</evidence>
<dbReference type="EMBL" id="QNRK01000040">
    <property type="protein sequence ID" value="RBP04152.1"/>
    <property type="molecule type" value="Genomic_DNA"/>
</dbReference>
<feature type="transmembrane region" description="Helical" evidence="1">
    <location>
        <begin position="316"/>
        <end position="336"/>
    </location>
</feature>
<feature type="transmembrane region" description="Helical" evidence="1">
    <location>
        <begin position="50"/>
        <end position="72"/>
    </location>
</feature>
<evidence type="ECO:0000313" key="2">
    <source>
        <dbReference type="EMBL" id="RBP04152.1"/>
    </source>
</evidence>
<keyword evidence="1" id="KW-1133">Transmembrane helix</keyword>
<evidence type="ECO:0008006" key="4">
    <source>
        <dbReference type="Google" id="ProtNLM"/>
    </source>
</evidence>
<name>A0A366EP08_9HYPH</name>
<keyword evidence="3" id="KW-1185">Reference proteome</keyword>
<dbReference type="RefSeq" id="WP_113892216.1">
    <property type="nucleotide sequence ID" value="NZ_QNRK01000040.1"/>
</dbReference>
<evidence type="ECO:0000313" key="3">
    <source>
        <dbReference type="Proteomes" id="UP000253529"/>
    </source>
</evidence>
<accession>A0A366EP08</accession>
<feature type="transmembrane region" description="Helical" evidence="1">
    <location>
        <begin position="93"/>
        <end position="111"/>
    </location>
</feature>
<feature type="transmembrane region" description="Helical" evidence="1">
    <location>
        <begin position="251"/>
        <end position="272"/>
    </location>
</feature>
<feature type="transmembrane region" description="Helical" evidence="1">
    <location>
        <begin position="218"/>
        <end position="239"/>
    </location>
</feature>
<protein>
    <recommendedName>
        <fullName evidence="4">EamA-like transporter family protein</fullName>
    </recommendedName>
</protein>
<keyword evidence="1" id="KW-0812">Transmembrane</keyword>
<sequence>MDKPEVFEPTPTRPRRTVETDYGLGIVYAITAAALLAVQEPFSALAARTLSSLDFMALTQLALLLSLPFLLSQAVSRRDFAAILLDIRQWPKLAVIFLVGLAGLSLYDIGLSSAHPIITAAVLNLSPFWAALVALAVSRRSIAIAPWAFWLSFVAAFCGAMAIAWSQIDADGEVLLRDLIASLLHSKWIYALPMPVFFALSGTLVYEWFSDYDEAGAIGANFVVSALVLLPIAAIRSGLGQEASRLSEQSASAIVLLLAGTLAASAAGRLFYQLALTSTKNDNGTVTMFFLLIPAISALISWPLSRWIPTLSFIPGPVFAAGMALVSAPLIVLSFISRRAAARASSAPEASPAE</sequence>
<keyword evidence="1" id="KW-0472">Membrane</keyword>